<evidence type="ECO:0000313" key="1">
    <source>
        <dbReference type="EMBL" id="CAG8663772.1"/>
    </source>
</evidence>
<accession>A0A9N9E4D0</accession>
<organism evidence="1 2">
    <name type="scientific">Paraglomus brasilianum</name>
    <dbReference type="NCBI Taxonomy" id="144538"/>
    <lineage>
        <taxon>Eukaryota</taxon>
        <taxon>Fungi</taxon>
        <taxon>Fungi incertae sedis</taxon>
        <taxon>Mucoromycota</taxon>
        <taxon>Glomeromycotina</taxon>
        <taxon>Glomeromycetes</taxon>
        <taxon>Paraglomerales</taxon>
        <taxon>Paraglomeraceae</taxon>
        <taxon>Paraglomus</taxon>
    </lineage>
</organism>
<name>A0A9N9E4D0_9GLOM</name>
<comment type="caution">
    <text evidence="1">The sequence shown here is derived from an EMBL/GenBank/DDBJ whole genome shotgun (WGS) entry which is preliminary data.</text>
</comment>
<reference evidence="1" key="1">
    <citation type="submission" date="2021-06" db="EMBL/GenBank/DDBJ databases">
        <authorList>
            <person name="Kallberg Y."/>
            <person name="Tangrot J."/>
            <person name="Rosling A."/>
        </authorList>
    </citation>
    <scope>NUCLEOTIDE SEQUENCE</scope>
    <source>
        <strain evidence="1">BR232B</strain>
    </source>
</reference>
<dbReference type="AlphaFoldDB" id="A0A9N9E4D0"/>
<dbReference type="EMBL" id="CAJVPI010003948">
    <property type="protein sequence ID" value="CAG8663772.1"/>
    <property type="molecule type" value="Genomic_DNA"/>
</dbReference>
<dbReference type="Proteomes" id="UP000789739">
    <property type="component" value="Unassembled WGS sequence"/>
</dbReference>
<gene>
    <name evidence="1" type="ORF">PBRASI_LOCUS10929</name>
</gene>
<protein>
    <submittedName>
        <fullName evidence="1">3017_t:CDS:1</fullName>
    </submittedName>
</protein>
<sequence length="58" mass="6324">KNGNTIKVDNIAREIIKRKRENSTIVADKDVGETIVAAAKKGTTKKEAMNTSLLALKK</sequence>
<proteinExistence type="predicted"/>
<evidence type="ECO:0000313" key="2">
    <source>
        <dbReference type="Proteomes" id="UP000789739"/>
    </source>
</evidence>
<feature type="non-terminal residue" evidence="1">
    <location>
        <position position="1"/>
    </location>
</feature>
<keyword evidence="2" id="KW-1185">Reference proteome</keyword>